<gene>
    <name evidence="3" type="ORF">SAMN04488090_2803</name>
</gene>
<dbReference type="PROSITE" id="PS50005">
    <property type="entry name" value="TPR"/>
    <property type="match status" value="1"/>
</dbReference>
<dbReference type="SMART" id="SM00028">
    <property type="entry name" value="TPR"/>
    <property type="match status" value="2"/>
</dbReference>
<dbReference type="OrthoDB" id="9778494at2"/>
<dbReference type="SUPFAM" id="SSF48452">
    <property type="entry name" value="TPR-like"/>
    <property type="match status" value="1"/>
</dbReference>
<dbReference type="PANTHER" id="PTHR45588">
    <property type="entry name" value="TPR DOMAIN-CONTAINING PROTEIN"/>
    <property type="match status" value="1"/>
</dbReference>
<evidence type="ECO:0000313" key="4">
    <source>
        <dbReference type="Proteomes" id="UP000198901"/>
    </source>
</evidence>
<dbReference type="InterPro" id="IPR019734">
    <property type="entry name" value="TPR_rpt"/>
</dbReference>
<organism evidence="3 4">
    <name type="scientific">Siphonobacter aquaeclarae</name>
    <dbReference type="NCBI Taxonomy" id="563176"/>
    <lineage>
        <taxon>Bacteria</taxon>
        <taxon>Pseudomonadati</taxon>
        <taxon>Bacteroidota</taxon>
        <taxon>Cytophagia</taxon>
        <taxon>Cytophagales</taxon>
        <taxon>Cytophagaceae</taxon>
        <taxon>Siphonobacter</taxon>
    </lineage>
</organism>
<dbReference type="Proteomes" id="UP000198901">
    <property type="component" value="Unassembled WGS sequence"/>
</dbReference>
<name>A0A1G9R9K8_9BACT</name>
<reference evidence="3 4" key="1">
    <citation type="submission" date="2016-10" db="EMBL/GenBank/DDBJ databases">
        <authorList>
            <person name="de Groot N.N."/>
        </authorList>
    </citation>
    <scope>NUCLEOTIDE SEQUENCE [LARGE SCALE GENOMIC DNA]</scope>
    <source>
        <strain evidence="3 4">DSM 21668</strain>
    </source>
</reference>
<dbReference type="RefSeq" id="WP_093203277.1">
    <property type="nucleotide sequence ID" value="NZ_FNGS01000005.1"/>
</dbReference>
<proteinExistence type="predicted"/>
<feature type="repeat" description="TPR" evidence="1">
    <location>
        <begin position="495"/>
        <end position="528"/>
    </location>
</feature>
<evidence type="ECO:0000256" key="2">
    <source>
        <dbReference type="SAM" id="SignalP"/>
    </source>
</evidence>
<keyword evidence="4" id="KW-1185">Reference proteome</keyword>
<dbReference type="PANTHER" id="PTHR45588:SF1">
    <property type="entry name" value="WW DOMAIN-CONTAINING PROTEIN"/>
    <property type="match status" value="1"/>
</dbReference>
<evidence type="ECO:0000313" key="3">
    <source>
        <dbReference type="EMBL" id="SDM19946.1"/>
    </source>
</evidence>
<dbReference type="InterPro" id="IPR011990">
    <property type="entry name" value="TPR-like_helical_dom_sf"/>
</dbReference>
<dbReference type="EMBL" id="FNGS01000005">
    <property type="protein sequence ID" value="SDM19946.1"/>
    <property type="molecule type" value="Genomic_DNA"/>
</dbReference>
<protein>
    <recommendedName>
        <fullName evidence="5">Tetratricopeptide repeat-containing protein</fullName>
    </recommendedName>
</protein>
<feature type="chain" id="PRO_5011736091" description="Tetratricopeptide repeat-containing protein" evidence="2">
    <location>
        <begin position="21"/>
        <end position="571"/>
    </location>
</feature>
<keyword evidence="1" id="KW-0802">TPR repeat</keyword>
<sequence length="571" mass="63258">MKYTCAFLLLAGLLSAGWQPKGPLTDSGDIAIPLCGPAVPTAFTTDGAGKFAPLFPGSGKHTYAVSTRSDSAQLYFSQGLRFYYSYHYTEAVASFKEAARFDSTLAMAYWGEALALGPNINVVPYRMPMRVLAVVDKMNRFAAHATPREQALMHTLSVRYEADTTQARRIQLNTGYADALRDIARQYPEDADIQVLFIDAVMNCHPWDLWNTDGTPKPWTPEVLSLCTEILKKHPEHPAALHYHIHLTEASHHPEASIPSAETLRNTVPGIAHMVHMASHTYARTGQFSKGVAVNDIADHDFAAYDALAPQLTIRQLYQRPMMHYYHVQTHCAMNLGAAKLTATLADRCRKSVSPEFFKGPQTLSLVAQYVYATPELALVRLGKWEEILRQPAPDPALPYAYFLHQWATGMALVRTGDTAGASRLLAWMETARQNPGLAIRYYNAPAESCLIAQKILEGELAAAQGANAKAVLALQEAVQTEDALIYREPMDWPLPARHYLGALLVKQKQWKKAEEVYRKDLVHNPNNGWSETGLSASLRAQHKTAEARVYARKSKAAFAQADIRITASAL</sequence>
<accession>A0A1G9R9K8</accession>
<dbReference type="Gene3D" id="1.25.40.10">
    <property type="entry name" value="Tetratricopeptide repeat domain"/>
    <property type="match status" value="2"/>
</dbReference>
<dbReference type="STRING" id="563176.SAMN04488090_2803"/>
<evidence type="ECO:0008006" key="5">
    <source>
        <dbReference type="Google" id="ProtNLM"/>
    </source>
</evidence>
<feature type="signal peptide" evidence="2">
    <location>
        <begin position="1"/>
        <end position="20"/>
    </location>
</feature>
<evidence type="ECO:0000256" key="1">
    <source>
        <dbReference type="PROSITE-ProRule" id="PRU00339"/>
    </source>
</evidence>
<dbReference type="AlphaFoldDB" id="A0A1G9R9K8"/>
<keyword evidence="2" id="KW-0732">Signal</keyword>